<dbReference type="Proteomes" id="UP001448858">
    <property type="component" value="Chromosome"/>
</dbReference>
<accession>A0ABZ2ZUF7</accession>
<dbReference type="InterPro" id="IPR036388">
    <property type="entry name" value="WH-like_DNA-bd_sf"/>
</dbReference>
<protein>
    <submittedName>
        <fullName evidence="2">ANTAR domain-containing protein</fullName>
    </submittedName>
</protein>
<evidence type="ECO:0000259" key="1">
    <source>
        <dbReference type="PROSITE" id="PS50921"/>
    </source>
</evidence>
<keyword evidence="3" id="KW-1185">Reference proteome</keyword>
<evidence type="ECO:0000313" key="3">
    <source>
        <dbReference type="Proteomes" id="UP001448858"/>
    </source>
</evidence>
<gene>
    <name evidence="2" type="ORF">AAE021_16805</name>
</gene>
<dbReference type="SUPFAM" id="SSF52172">
    <property type="entry name" value="CheY-like"/>
    <property type="match status" value="1"/>
</dbReference>
<dbReference type="SMART" id="SM01012">
    <property type="entry name" value="ANTAR"/>
    <property type="match status" value="1"/>
</dbReference>
<name>A0ABZ2ZUF7_9MICC</name>
<reference evidence="2 3" key="1">
    <citation type="submission" date="2024-04" db="EMBL/GenBank/DDBJ databases">
        <title>Arthrobacter sp. from Plains bison fecal sample.</title>
        <authorList>
            <person name="Ruzzini A."/>
        </authorList>
    </citation>
    <scope>NUCLEOTIDE SEQUENCE [LARGE SCALE GENOMIC DNA]</scope>
    <source>
        <strain evidence="2 3">EINP1</strain>
    </source>
</reference>
<dbReference type="PROSITE" id="PS50921">
    <property type="entry name" value="ANTAR"/>
    <property type="match status" value="1"/>
</dbReference>
<feature type="domain" description="ANTAR" evidence="1">
    <location>
        <begin position="190"/>
        <end position="251"/>
    </location>
</feature>
<dbReference type="Pfam" id="PF03861">
    <property type="entry name" value="ANTAR"/>
    <property type="match status" value="1"/>
</dbReference>
<evidence type="ECO:0000313" key="2">
    <source>
        <dbReference type="EMBL" id="WZP15784.1"/>
    </source>
</evidence>
<dbReference type="EMBL" id="CP151657">
    <property type="protein sequence ID" value="WZP15784.1"/>
    <property type="molecule type" value="Genomic_DNA"/>
</dbReference>
<sequence>MKRSPGVSSTDPGRRPAPAAAFDALTADELPRLILDSADLGEFLEAFTTLAARHFAAAGNEVGCGITIVPGRRPASTGFSDHRARLLGQLQLTAWDTPSLPGAQFPGANLRVGVHAADLGPGSPWPEYADLARRHGAAAVAYAPFDLFPDVGSGLLLHSTRAGDFDGPVLRGIEDFARRAEPSLRLAVRFYGLADTAHDLRAALESRTVIDQALGIIMGQNRCSQHEAFTMLRSASSRRNLKLRDLAANIVATVGGSVAETHFSP</sequence>
<dbReference type="InterPro" id="IPR011006">
    <property type="entry name" value="CheY-like_superfamily"/>
</dbReference>
<organism evidence="2 3">
    <name type="scientific">Arthrobacter citreus</name>
    <dbReference type="NCBI Taxonomy" id="1670"/>
    <lineage>
        <taxon>Bacteria</taxon>
        <taxon>Bacillati</taxon>
        <taxon>Actinomycetota</taxon>
        <taxon>Actinomycetes</taxon>
        <taxon>Micrococcales</taxon>
        <taxon>Micrococcaceae</taxon>
        <taxon>Arthrobacter</taxon>
    </lineage>
</organism>
<proteinExistence type="predicted"/>
<dbReference type="Gene3D" id="1.10.10.10">
    <property type="entry name" value="Winged helix-like DNA-binding domain superfamily/Winged helix DNA-binding domain"/>
    <property type="match status" value="1"/>
</dbReference>
<dbReference type="InterPro" id="IPR005561">
    <property type="entry name" value="ANTAR"/>
</dbReference>
<dbReference type="RefSeq" id="WP_342023435.1">
    <property type="nucleotide sequence ID" value="NZ_CP151657.1"/>
</dbReference>